<feature type="transmembrane region" description="Helical" evidence="1">
    <location>
        <begin position="7"/>
        <end position="30"/>
    </location>
</feature>
<dbReference type="Proteomes" id="UP000243494">
    <property type="component" value="Unassembled WGS sequence"/>
</dbReference>
<keyword evidence="1" id="KW-1133">Transmembrane helix</keyword>
<evidence type="ECO:0000313" key="2">
    <source>
        <dbReference type="EMBL" id="RDY24813.1"/>
    </source>
</evidence>
<comment type="caution">
    <text evidence="2">The sequence shown here is derived from an EMBL/GenBank/DDBJ whole genome shotgun (WGS) entry which is preliminary data.</text>
</comment>
<dbReference type="OrthoDB" id="1756047at2"/>
<keyword evidence="1" id="KW-0812">Transmembrane</keyword>
<name>A0A371IWF3_9FIRM</name>
<organism evidence="2 3">
    <name type="scientific">Romboutsia maritimum</name>
    <dbReference type="NCBI Taxonomy" id="2020948"/>
    <lineage>
        <taxon>Bacteria</taxon>
        <taxon>Bacillati</taxon>
        <taxon>Bacillota</taxon>
        <taxon>Clostridia</taxon>
        <taxon>Peptostreptococcales</taxon>
        <taxon>Peptostreptococcaceae</taxon>
        <taxon>Romboutsia</taxon>
    </lineage>
</organism>
<proteinExistence type="predicted"/>
<protein>
    <submittedName>
        <fullName evidence="2">Uncharacterized protein</fullName>
    </submittedName>
</protein>
<sequence>MKCKKGYILLESIVSLSIMSILILLLYSLLIFCLNIKNSIEDKIELQQQAMDMTRHIEDVIGNSMGIIGVNISNKEESEFKEQNYKNVNSIKCKYKNEKINNSNKDIELNLKEGKNKLFINSINNEISSRGGYEIGDYIDKIYVNISKDGKYVNMILKLSKNKQIHESKFKIYIRNFEGDII</sequence>
<dbReference type="RefSeq" id="WP_095404828.1">
    <property type="nucleotide sequence ID" value="NZ_NOJZ02000001.1"/>
</dbReference>
<dbReference type="EMBL" id="NOJZ02000001">
    <property type="protein sequence ID" value="RDY24813.1"/>
    <property type="molecule type" value="Genomic_DNA"/>
</dbReference>
<keyword evidence="3" id="KW-1185">Reference proteome</keyword>
<keyword evidence="1" id="KW-0472">Membrane</keyword>
<evidence type="ECO:0000256" key="1">
    <source>
        <dbReference type="SAM" id="Phobius"/>
    </source>
</evidence>
<gene>
    <name evidence="2" type="ORF">CHF27_001035</name>
</gene>
<dbReference type="AlphaFoldDB" id="A0A371IWF3"/>
<accession>A0A371IWF3</accession>
<reference evidence="2 3" key="1">
    <citation type="journal article" date="2017" name="Genome Announc.">
        <title>Draft Genome Sequence of Romboutsia maritimum sp. nov. Strain CCRI-22766(T), Isolated from Coastal Estuarine Mud.</title>
        <authorList>
            <person name="Maheux A.F."/>
            <person name="Boudreau D.K."/>
            <person name="Berube E."/>
            <person name="Boissinot M."/>
            <person name="Raymond F."/>
            <person name="Brodeur S."/>
            <person name="Corbeil J."/>
            <person name="Brightwell G."/>
            <person name="Broda D."/>
            <person name="Omar R.F."/>
            <person name="Bergeron M.G."/>
        </authorList>
    </citation>
    <scope>NUCLEOTIDE SEQUENCE [LARGE SCALE GENOMIC DNA]</scope>
    <source>
        <strain evidence="2 3">CCRI-22766</strain>
    </source>
</reference>
<evidence type="ECO:0000313" key="3">
    <source>
        <dbReference type="Proteomes" id="UP000243494"/>
    </source>
</evidence>